<dbReference type="PANTHER" id="PTHR43662">
    <property type="match status" value="1"/>
</dbReference>
<protein>
    <submittedName>
        <fullName evidence="4">WSC-domain-containing protein</fullName>
    </submittedName>
</protein>
<dbReference type="EMBL" id="KV875105">
    <property type="protein sequence ID" value="OIW24021.1"/>
    <property type="molecule type" value="Genomic_DNA"/>
</dbReference>
<feature type="compositionally biased region" description="Low complexity" evidence="1">
    <location>
        <begin position="1059"/>
        <end position="1134"/>
    </location>
</feature>
<evidence type="ECO:0000259" key="3">
    <source>
        <dbReference type="PROSITE" id="PS51212"/>
    </source>
</evidence>
<sequence length="1280" mass="131856">MKRILGALATALWPAVVFSYASTDSIQDADPAQSGYLPNHNMDPNVVGGSSFGILWQTTYAQNEVWYAKPLTYTLNGGREMVITASNMNNVRVHDSKNGTLIASRQLYAPFLQSDIGCGDIPNYIGVTGTPIIDPATDIIYMMAKGYKGGAASGGMPNGIYKLHALQLPYLTDAPGFPVLIDGHNADNDPTKYFVGGTVLQRPSLTTLNGAVIAAFGGHCDLFNYTGLLVSVSKTPGVGVVSMFAMEAAPGAPTPQPLDLTVQNGGKAGIWQSGMGLATDGSRIFAVTGNGQGHANGNVPASGRLPLSTLDEVVGNFAVSSAGKITLTDYFEPYDYVNMDAGDQDLGSSGMALLDGSTFKTSGVSRIAVTVGKNSKVYVLNAENLGGFKQGSGGTDNIIQTITASNSVFGGPGSYPLEGGYFYFTPVGDYTYAYKFGTDSSGKPFFSLAGKTPTTSAGRAGVGQPTITTNGGLAGSGILWITDVNTGLRAFKAVPDSSGILQSISLPATPGINKYQRPAFGDGRAFVTSANKIICLGAPVNLPISCTGPIDFGNVQTGGTSQQSVSCTANILITKVNGCTTGDKLFQCSNSTLPQGQVTAGTTFTFPVTWNLTQKAINDAQGVSYGRVIPGVEGAVLNIFTTNGVTGYSTTIPVSVSGTVVSSSPFLFMSPTEVDFGGLVLGSSEAANGLTGSAVIQNIGNNTLTISGVAWQDGNVAGGAYHNVSYSGQSATFDQGFTAPDFVVPGQTIAAGQSIGMPLLFNTTAAGSFAVSVTIWSDGGVDTVILAASAGNPPIASIAVSTSEGGWDNSVPTAMHFGNVIAGSTVTRQIRICNTGGSVLTITKSKPPVGAQLTATNPYGELLEGQKIDVGACAYGSVAVYAAPVQPNHPSQYIDLVWVLNTDGLDALNPSQDFGVHDVQTDSTIVTRQIGPVLANGTAKYQWVGCFKDTSSVGRNLVNQVNNAAQQANNTNEQCQTLCLAAGYSLAGTQYQKECWCGSTIKHPTTYTADSLNLCTFACPGDGTESCGGDNGYMSLYADTTKFDIQAFYASLSALTSSTTSTTSTSTSKASTSTSSSVTTTGTSSTSTSGTASGTTVSSTSTGSTSTGSTSTSSTSISSTSSTSSAPTTSSSASPLNPNEPDIVSGQWKYVGCYQDNVNGARSLQSSSNAADTMTLQSCAAFCSKYNYFGTEYGRECYCGYTLGVSNTTTLRATESDCNTPCAANSAQLCGTGNRLSVYHNLVYQAPPPAPSHVAVSGIYGWIGCYTEGTNGRALSSAPP</sequence>
<reference evidence="4 5" key="1">
    <citation type="submission" date="2016-10" db="EMBL/GenBank/DDBJ databases">
        <title>Draft genome sequence of Coniochaeta ligniaria NRRL30616, a lignocellulolytic fungus for bioabatement of inhibitors in plant biomass hydrolysates.</title>
        <authorList>
            <consortium name="DOE Joint Genome Institute"/>
            <person name="Jimenez D.J."/>
            <person name="Hector R.E."/>
            <person name="Riley R."/>
            <person name="Sun H."/>
            <person name="Grigoriev I.V."/>
            <person name="Van Elsas J.D."/>
            <person name="Nichols N.N."/>
        </authorList>
    </citation>
    <scope>NUCLEOTIDE SEQUENCE [LARGE SCALE GENOMIC DNA]</scope>
    <source>
        <strain evidence="4 5">NRRL 30616</strain>
    </source>
</reference>
<dbReference type="PROSITE" id="PS51212">
    <property type="entry name" value="WSC"/>
    <property type="match status" value="2"/>
</dbReference>
<dbReference type="InParanoid" id="A0A1J7I989"/>
<feature type="domain" description="WSC" evidence="3">
    <location>
        <begin position="1147"/>
        <end position="1242"/>
    </location>
</feature>
<feature type="signal peptide" evidence="2">
    <location>
        <begin position="1"/>
        <end position="23"/>
    </location>
</feature>
<dbReference type="SMART" id="SM00321">
    <property type="entry name" value="WSC"/>
    <property type="match status" value="2"/>
</dbReference>
<dbReference type="OrthoDB" id="5985073at2759"/>
<organism evidence="4 5">
    <name type="scientific">Coniochaeta ligniaria NRRL 30616</name>
    <dbReference type="NCBI Taxonomy" id="1408157"/>
    <lineage>
        <taxon>Eukaryota</taxon>
        <taxon>Fungi</taxon>
        <taxon>Dikarya</taxon>
        <taxon>Ascomycota</taxon>
        <taxon>Pezizomycotina</taxon>
        <taxon>Sordariomycetes</taxon>
        <taxon>Sordariomycetidae</taxon>
        <taxon>Coniochaetales</taxon>
        <taxon>Coniochaetaceae</taxon>
        <taxon>Coniochaeta</taxon>
    </lineage>
</organism>
<dbReference type="PANTHER" id="PTHR43662:SF3">
    <property type="entry name" value="DOMAIN PROTEIN, PUTATIVE (AFU_ORTHOLOGUE AFUA_6G11970)-RELATED"/>
    <property type="match status" value="1"/>
</dbReference>
<dbReference type="STRING" id="1408157.A0A1J7I989"/>
<feature type="region of interest" description="Disordered" evidence="1">
    <location>
        <begin position="1059"/>
        <end position="1141"/>
    </location>
</feature>
<dbReference type="AlphaFoldDB" id="A0A1J7I989"/>
<dbReference type="Pfam" id="PF01822">
    <property type="entry name" value="WSC"/>
    <property type="match status" value="2"/>
</dbReference>
<proteinExistence type="predicted"/>
<name>A0A1J7I989_9PEZI</name>
<feature type="domain" description="WSC" evidence="3">
    <location>
        <begin position="940"/>
        <end position="1040"/>
    </location>
</feature>
<accession>A0A1J7I989</accession>
<dbReference type="InterPro" id="IPR013783">
    <property type="entry name" value="Ig-like_fold"/>
</dbReference>
<evidence type="ECO:0000313" key="5">
    <source>
        <dbReference type="Proteomes" id="UP000182658"/>
    </source>
</evidence>
<dbReference type="InterPro" id="IPR002889">
    <property type="entry name" value="WSC_carb-bd"/>
</dbReference>
<keyword evidence="5" id="KW-1185">Reference proteome</keyword>
<dbReference type="Proteomes" id="UP000182658">
    <property type="component" value="Unassembled WGS sequence"/>
</dbReference>
<gene>
    <name evidence="4" type="ORF">CONLIGDRAFT_686234</name>
</gene>
<keyword evidence="2" id="KW-0732">Signal</keyword>
<evidence type="ECO:0000256" key="1">
    <source>
        <dbReference type="SAM" id="MobiDB-lite"/>
    </source>
</evidence>
<feature type="chain" id="PRO_5012159280" evidence="2">
    <location>
        <begin position="24"/>
        <end position="1280"/>
    </location>
</feature>
<evidence type="ECO:0000313" key="4">
    <source>
        <dbReference type="EMBL" id="OIW24021.1"/>
    </source>
</evidence>
<dbReference type="Gene3D" id="2.60.40.10">
    <property type="entry name" value="Immunoglobulins"/>
    <property type="match status" value="1"/>
</dbReference>
<evidence type="ECO:0000256" key="2">
    <source>
        <dbReference type="SAM" id="SignalP"/>
    </source>
</evidence>